<evidence type="ECO:0000313" key="11">
    <source>
        <dbReference type="Ensembl" id="ENSCSAVP00000011592.1"/>
    </source>
</evidence>
<dbReference type="PANTHER" id="PTHR12369:SF11">
    <property type="entry name" value="HEXOSYLTRANSFERASE"/>
    <property type="match status" value="1"/>
</dbReference>
<dbReference type="InterPro" id="IPR029044">
    <property type="entry name" value="Nucleotide-diphossugar_trans"/>
</dbReference>
<reference evidence="11" key="3">
    <citation type="submission" date="2025-09" db="UniProtKB">
        <authorList>
            <consortium name="Ensembl"/>
        </authorList>
    </citation>
    <scope>IDENTIFICATION</scope>
</reference>
<dbReference type="Proteomes" id="UP000007875">
    <property type="component" value="Unassembled WGS sequence"/>
</dbReference>
<accession>H2Z1Y0</accession>
<evidence type="ECO:0000256" key="3">
    <source>
        <dbReference type="ARBA" id="ARBA00022679"/>
    </source>
</evidence>
<evidence type="ECO:0000256" key="8">
    <source>
        <dbReference type="ARBA" id="ARBA00023136"/>
    </source>
</evidence>
<dbReference type="GO" id="GO:0050510">
    <property type="term" value="F:N-acetylgalactosaminyl-proteoglycan 3-beta-glucuronosyltransferase activity"/>
    <property type="evidence" value="ECO:0007669"/>
    <property type="project" value="UniProtKB-ARBA"/>
</dbReference>
<comment type="subcellular location">
    <subcellularLocation>
        <location evidence="1 10">Golgi apparatus</location>
        <location evidence="1 10">Golgi stack membrane</location>
        <topology evidence="1 10">Single-pass type II membrane protein</topology>
    </subcellularLocation>
</comment>
<evidence type="ECO:0000256" key="6">
    <source>
        <dbReference type="ARBA" id="ARBA00022989"/>
    </source>
</evidence>
<dbReference type="PANTHER" id="PTHR12369">
    <property type="entry name" value="CHONDROITIN SYNTHASE"/>
    <property type="match status" value="1"/>
</dbReference>
<evidence type="ECO:0000256" key="10">
    <source>
        <dbReference type="RuleBase" id="RU364016"/>
    </source>
</evidence>
<comment type="similarity">
    <text evidence="2 10">Belongs to the chondroitin N-acetylgalactosaminyltransferase family.</text>
</comment>
<keyword evidence="7 10" id="KW-0333">Golgi apparatus</keyword>
<reference evidence="12" key="1">
    <citation type="submission" date="2003-08" db="EMBL/GenBank/DDBJ databases">
        <authorList>
            <person name="Birren B."/>
            <person name="Nusbaum C."/>
            <person name="Abebe A."/>
            <person name="Abouelleil A."/>
            <person name="Adekoya E."/>
            <person name="Ait-zahra M."/>
            <person name="Allen N."/>
            <person name="Allen T."/>
            <person name="An P."/>
            <person name="Anderson M."/>
            <person name="Anderson S."/>
            <person name="Arachchi H."/>
            <person name="Armbruster J."/>
            <person name="Bachantsang P."/>
            <person name="Baldwin J."/>
            <person name="Barry A."/>
            <person name="Bayul T."/>
            <person name="Blitshsteyn B."/>
            <person name="Bloom T."/>
            <person name="Blye J."/>
            <person name="Boguslavskiy L."/>
            <person name="Borowsky M."/>
            <person name="Boukhgalter B."/>
            <person name="Brunache A."/>
            <person name="Butler J."/>
            <person name="Calixte N."/>
            <person name="Calvo S."/>
            <person name="Camarata J."/>
            <person name="Campo K."/>
            <person name="Chang J."/>
            <person name="Cheshatsang Y."/>
            <person name="Citroen M."/>
            <person name="Collymore A."/>
            <person name="Considine T."/>
            <person name="Cook A."/>
            <person name="Cooke P."/>
            <person name="Corum B."/>
            <person name="Cuomo C."/>
            <person name="David R."/>
            <person name="Dawoe T."/>
            <person name="Degray S."/>
            <person name="Dodge S."/>
            <person name="Dooley K."/>
            <person name="Dorje P."/>
            <person name="Dorjee K."/>
            <person name="Dorris L."/>
            <person name="Duffey N."/>
            <person name="Dupes A."/>
            <person name="Elkins T."/>
            <person name="Engels R."/>
            <person name="Erickson J."/>
            <person name="Farina A."/>
            <person name="Faro S."/>
            <person name="Ferreira P."/>
            <person name="Fischer H."/>
            <person name="Fitzgerald M."/>
            <person name="Foley K."/>
            <person name="Gage D."/>
            <person name="Galagan J."/>
            <person name="Gearin G."/>
            <person name="Gnerre S."/>
            <person name="Gnirke A."/>
            <person name="Goyette A."/>
            <person name="Graham J."/>
            <person name="Grandbois E."/>
            <person name="Gyaltsen K."/>
            <person name="Hafez N."/>
            <person name="Hagopian D."/>
            <person name="Hagos B."/>
            <person name="Hall J."/>
            <person name="Hatcher B."/>
            <person name="Heller A."/>
            <person name="Higgins H."/>
            <person name="Honan T."/>
            <person name="Horn A."/>
            <person name="Houde N."/>
            <person name="Hughes L."/>
            <person name="Hulme W."/>
            <person name="Husby E."/>
            <person name="Iliev I."/>
            <person name="Jaffe D."/>
            <person name="Jones C."/>
            <person name="Kamal M."/>
            <person name="Kamat A."/>
            <person name="Kamvysselis M."/>
            <person name="Karlsson E."/>
            <person name="Kells C."/>
            <person name="Kieu A."/>
            <person name="Kisner P."/>
            <person name="Kodira C."/>
            <person name="Kulbokas E."/>
            <person name="Labutti K."/>
            <person name="Lama D."/>
            <person name="Landers T."/>
            <person name="Leger J."/>
            <person name="Levine S."/>
            <person name="Lewis D."/>
            <person name="Lewis T."/>
            <person name="Lindblad-toh K."/>
            <person name="Liu X."/>
            <person name="Lokyitsang T."/>
            <person name="Lokyitsang Y."/>
            <person name="Lucien O."/>
            <person name="Lui A."/>
            <person name="Ma L.J."/>
            <person name="Mabbitt R."/>
            <person name="Macdonald J."/>
            <person name="Maclean C."/>
            <person name="Major J."/>
            <person name="Manning J."/>
            <person name="Marabella R."/>
            <person name="Maru K."/>
            <person name="Matthews C."/>
            <person name="Mauceli E."/>
            <person name="Mccarthy M."/>
            <person name="Mcdonough S."/>
            <person name="Mcghee T."/>
            <person name="Meldrim J."/>
            <person name="Meneus L."/>
            <person name="Mesirov J."/>
            <person name="Mihalev A."/>
            <person name="Mihova T."/>
            <person name="Mikkelsen T."/>
            <person name="Mlenga V."/>
            <person name="Moru K."/>
            <person name="Mozes J."/>
            <person name="Mulrain L."/>
            <person name="Munson G."/>
            <person name="Naylor J."/>
            <person name="Newes C."/>
            <person name="Nguyen C."/>
            <person name="Nguyen N."/>
            <person name="Nguyen T."/>
            <person name="Nicol R."/>
            <person name="Nielsen C."/>
            <person name="Nizzari M."/>
            <person name="Norbu C."/>
            <person name="Norbu N."/>
            <person name="O'donnell P."/>
            <person name="Okoawo O."/>
            <person name="O'leary S."/>
            <person name="Omotosho B."/>
            <person name="O'neill K."/>
            <person name="Osman S."/>
            <person name="Parker S."/>
            <person name="Perrin D."/>
            <person name="Phunkhang P."/>
            <person name="Piqani B."/>
            <person name="Purcell S."/>
            <person name="Rachupka T."/>
            <person name="Ramasamy U."/>
            <person name="Rameau R."/>
            <person name="Ray V."/>
            <person name="Raymond C."/>
            <person name="Retta R."/>
            <person name="Richardson S."/>
            <person name="Rise C."/>
            <person name="Rodriguez J."/>
            <person name="Rogers J."/>
            <person name="Rogov P."/>
            <person name="Rutman M."/>
            <person name="Schupbach R."/>
            <person name="Seaman C."/>
            <person name="Settipalli S."/>
            <person name="Sharpe T."/>
            <person name="Sheridan J."/>
            <person name="Sherpa N."/>
            <person name="Shi J."/>
            <person name="Smirnov S."/>
            <person name="Smith C."/>
            <person name="Sougnez C."/>
            <person name="Spencer B."/>
            <person name="Stalker J."/>
            <person name="Stange-thomann N."/>
            <person name="Stavropoulos S."/>
            <person name="Stetson K."/>
            <person name="Stone C."/>
            <person name="Stone S."/>
            <person name="Stubbs M."/>
            <person name="Talamas J."/>
            <person name="Tchuinga P."/>
            <person name="Tenzing P."/>
            <person name="Tesfaye S."/>
            <person name="Theodore J."/>
            <person name="Thoulutsang Y."/>
            <person name="Topham K."/>
            <person name="Towey S."/>
            <person name="Tsamla T."/>
            <person name="Tsomo N."/>
            <person name="Vallee D."/>
            <person name="Vassiliev H."/>
            <person name="Venkataraman V."/>
            <person name="Vinson J."/>
            <person name="Vo A."/>
            <person name="Wade C."/>
            <person name="Wang S."/>
            <person name="Wangchuk T."/>
            <person name="Wangdi T."/>
            <person name="Whittaker C."/>
            <person name="Wilkinson J."/>
            <person name="Wu Y."/>
            <person name="Wyman D."/>
            <person name="Yadav S."/>
            <person name="Yang S."/>
            <person name="Yang X."/>
            <person name="Yeager S."/>
            <person name="Yee E."/>
            <person name="Young G."/>
            <person name="Zainoun J."/>
            <person name="Zembeck L."/>
            <person name="Zimmer A."/>
            <person name="Zody M."/>
            <person name="Lander E."/>
        </authorList>
    </citation>
    <scope>NUCLEOTIDE SEQUENCE [LARGE SCALE GENOMIC DNA]</scope>
</reference>
<evidence type="ECO:0000256" key="5">
    <source>
        <dbReference type="ARBA" id="ARBA00022968"/>
    </source>
</evidence>
<dbReference type="Gene3D" id="3.90.550.50">
    <property type="match status" value="1"/>
</dbReference>
<evidence type="ECO:0000256" key="4">
    <source>
        <dbReference type="ARBA" id="ARBA00022692"/>
    </source>
</evidence>
<evidence type="ECO:0000256" key="9">
    <source>
        <dbReference type="ARBA" id="ARBA00023180"/>
    </source>
</evidence>
<evidence type="ECO:0000256" key="2">
    <source>
        <dbReference type="ARBA" id="ARBA00009239"/>
    </source>
</evidence>
<dbReference type="AlphaFoldDB" id="H2Z1Y0"/>
<protein>
    <recommendedName>
        <fullName evidence="10">Hexosyltransferase</fullName>
        <ecNumber evidence="10">2.4.1.-</ecNumber>
    </recommendedName>
</protein>
<organism evidence="11 12">
    <name type="scientific">Ciona savignyi</name>
    <name type="common">Pacific transparent sea squirt</name>
    <dbReference type="NCBI Taxonomy" id="51511"/>
    <lineage>
        <taxon>Eukaryota</taxon>
        <taxon>Metazoa</taxon>
        <taxon>Chordata</taxon>
        <taxon>Tunicata</taxon>
        <taxon>Ascidiacea</taxon>
        <taxon>Phlebobranchia</taxon>
        <taxon>Cionidae</taxon>
        <taxon>Ciona</taxon>
    </lineage>
</organism>
<dbReference type="GeneTree" id="ENSGT01050000244857"/>
<dbReference type="Gene3D" id="3.90.550.10">
    <property type="entry name" value="Spore Coat Polysaccharide Biosynthesis Protein SpsA, Chain A"/>
    <property type="match status" value="1"/>
</dbReference>
<evidence type="ECO:0000313" key="12">
    <source>
        <dbReference type="Proteomes" id="UP000007875"/>
    </source>
</evidence>
<dbReference type="FunFam" id="3.90.550.50:FF:000004">
    <property type="entry name" value="Hexosyltransferase"/>
    <property type="match status" value="1"/>
</dbReference>
<dbReference type="Pfam" id="PF05679">
    <property type="entry name" value="CHGN"/>
    <property type="match status" value="1"/>
</dbReference>
<evidence type="ECO:0000256" key="7">
    <source>
        <dbReference type="ARBA" id="ARBA00023034"/>
    </source>
</evidence>
<keyword evidence="4" id="KW-0812">Transmembrane</keyword>
<sequence length="736" mass="85070">DRNHFLYVGVLTAQKYLTTRGRAIRHTWAPHVPGKVEFYVGENVDDVDDGAGDALPLVRLQSVQDDVYPPQKKSFLLLKRMYDAYLNSGYQWFMRADDDVYVNTEKLEMFLRRLNSSEPVYLGQTGLGNAEERGRLSLMHGENYCMGGPGMIFSREVLRRVGPHIRECVHQLYSWHEDVEISRCVRRFAGVNCAWSYQMQELFYEHYALRKGYIDPYDEPNNPKLHTAMTLHPNKNPAYQVKLHYFMRSQRIQQLMGKVKQLSRDVVELSSRLTSAIDVEHFMLGSPLTLNRFSPRHHADVIEWSFLTDRLLYSAPPRQPRRSLPIDLQLTIRNLVMQVMAMMNSNSRSRGRVIDFKQVGYGYRRVNPLYGAEYVLDLLLVYKRYKGKKMTIPVRRHAYLQQSFGRTEMREDYPINKHMMRAVLDRSRPNALIAIINSLQDKSKRFLSAIGLAKHSNKKAAKTVNIIVPLSGRFDTFRSFMTNLENVSLSRGDPVSLLAIIFVGAESEYKLDARRTSELLDNYSKRYPLYDLRQIPINAKFSRGLALEIGASHFSNDSLLFFCDVDVVFDAEFSGKCRANTRRGVRVFYPVLFSEFHPKFEGEQTSWRFSSNDPNPRDLVKPRDDHFVIHGNFGHWRSYGYGLLCVYQSDFTATGGFDMTIQGWGLEDVDLVDKFIGVKRKDDQKRMDIMRVVEPSLVHVYHPSHCDPALTENQFRMCQASRASGITSITNLAGMW</sequence>
<dbReference type="GO" id="GO:0047238">
    <property type="term" value="F:glucuronosyl-N-acetylgalactosaminyl-proteoglycan 4-beta-N-acetylgalactosaminyltransferase activity"/>
    <property type="evidence" value="ECO:0007669"/>
    <property type="project" value="TreeGrafter"/>
</dbReference>
<keyword evidence="8" id="KW-0472">Membrane</keyword>
<evidence type="ECO:0000256" key="1">
    <source>
        <dbReference type="ARBA" id="ARBA00004447"/>
    </source>
</evidence>
<reference evidence="11" key="2">
    <citation type="submission" date="2025-08" db="UniProtKB">
        <authorList>
            <consortium name="Ensembl"/>
        </authorList>
    </citation>
    <scope>IDENTIFICATION</scope>
</reference>
<keyword evidence="6" id="KW-1133">Transmembrane helix</keyword>
<dbReference type="EC" id="2.4.1.-" evidence="10"/>
<keyword evidence="12" id="KW-1185">Reference proteome</keyword>
<keyword evidence="5 10" id="KW-0735">Signal-anchor</keyword>
<keyword evidence="9" id="KW-0325">Glycoprotein</keyword>
<dbReference type="Ensembl" id="ENSCSAVT00000011726.1">
    <property type="protein sequence ID" value="ENSCSAVP00000011592.1"/>
    <property type="gene ID" value="ENSCSAVG00000006799.1"/>
</dbReference>
<dbReference type="GO" id="GO:0032580">
    <property type="term" value="C:Golgi cisterna membrane"/>
    <property type="evidence" value="ECO:0007669"/>
    <property type="project" value="UniProtKB-SubCell"/>
</dbReference>
<proteinExistence type="inferred from homology"/>
<name>H2Z1Y0_CIOSA</name>
<dbReference type="SUPFAM" id="SSF53448">
    <property type="entry name" value="Nucleotide-diphospho-sugar transferases"/>
    <property type="match status" value="2"/>
</dbReference>
<dbReference type="InterPro" id="IPR008428">
    <property type="entry name" value="Chond_GalNAc"/>
</dbReference>
<dbReference type="InterPro" id="IPR051227">
    <property type="entry name" value="CS_glycosyltransferase"/>
</dbReference>
<keyword evidence="3 10" id="KW-0808">Transferase</keyword>